<dbReference type="EMBL" id="CAXLJM020000031">
    <property type="protein sequence ID" value="CAL8099046.1"/>
    <property type="molecule type" value="Genomic_DNA"/>
</dbReference>
<feature type="region of interest" description="Disordered" evidence="1">
    <location>
        <begin position="186"/>
        <end position="215"/>
    </location>
</feature>
<dbReference type="Proteomes" id="UP001642540">
    <property type="component" value="Unassembled WGS sequence"/>
</dbReference>
<gene>
    <name evidence="3" type="ORF">ODALV1_LOCUS10128</name>
</gene>
<evidence type="ECO:0000313" key="3">
    <source>
        <dbReference type="EMBL" id="CAL8099046.1"/>
    </source>
</evidence>
<evidence type="ECO:0000256" key="2">
    <source>
        <dbReference type="SAM" id="SignalP"/>
    </source>
</evidence>
<name>A0ABP1QJU3_9HEXA</name>
<protein>
    <submittedName>
        <fullName evidence="3">Uncharacterized protein</fullName>
    </submittedName>
</protein>
<sequence>MKLLKFFAYSLLLGTSLACSNLPCETCIFSKNGCVFALAEEAFSGKCVTTSELNAIQHLKLKATSLFGCNLVARILKVLKKKAGVTSDSEVKPVVNQNSANDKWGKKVNSFNSTSLFLRTENVLPTSPIIRQPSFNTISTRTNVGINSSILNTPSLVTTKTFYTTTATPSTTTKIVPTTTKTFPITTSTTPATSSTLPTTTSTTTPTTTTATTPTTINIPTTVITSATTSTPVPIPITTLATPTMKIPATIPTISTTARILTPQTTKPTIMLTSKNNSTKPGRQISTSNILGQSKILTEQNATRYANSSKPIHVYDYTPTTTSSRAVRNYTFFTNAVNNDSIEKPSSTSIQPQTNSTISQVLSTANKVTTHPTSNTIPATMRTSRTTTKPYWKIRNEFRNAKCPKQKRIIFQIYDWDSRSFPLLHSINSSLVCQDNRITPSIIEQIGHEWCMQYRLSRKSWKSLDSSSRSLALLNPASEYNLTCKALRYRHNHCFKDNKDNDLSMRVYTKQAGIVSEFFESISYTLLCRSNITRQEKNREQLALSYCRAATITAENVVNIEHALDYAYMLLNPAQSYWARCYCLAYRHKNCRNKYAKQQRKI</sequence>
<evidence type="ECO:0000256" key="1">
    <source>
        <dbReference type="SAM" id="MobiDB-lite"/>
    </source>
</evidence>
<organism evidence="3 4">
    <name type="scientific">Orchesella dallaii</name>
    <dbReference type="NCBI Taxonomy" id="48710"/>
    <lineage>
        <taxon>Eukaryota</taxon>
        <taxon>Metazoa</taxon>
        <taxon>Ecdysozoa</taxon>
        <taxon>Arthropoda</taxon>
        <taxon>Hexapoda</taxon>
        <taxon>Collembola</taxon>
        <taxon>Entomobryomorpha</taxon>
        <taxon>Entomobryoidea</taxon>
        <taxon>Orchesellidae</taxon>
        <taxon>Orchesellinae</taxon>
        <taxon>Orchesella</taxon>
    </lineage>
</organism>
<evidence type="ECO:0000313" key="4">
    <source>
        <dbReference type="Proteomes" id="UP001642540"/>
    </source>
</evidence>
<keyword evidence="4" id="KW-1185">Reference proteome</keyword>
<dbReference type="PROSITE" id="PS51257">
    <property type="entry name" value="PROKAR_LIPOPROTEIN"/>
    <property type="match status" value="1"/>
</dbReference>
<comment type="caution">
    <text evidence="3">The sequence shown here is derived from an EMBL/GenBank/DDBJ whole genome shotgun (WGS) entry which is preliminary data.</text>
</comment>
<feature type="chain" id="PRO_5045984292" evidence="2">
    <location>
        <begin position="19"/>
        <end position="602"/>
    </location>
</feature>
<feature type="signal peptide" evidence="2">
    <location>
        <begin position="1"/>
        <end position="18"/>
    </location>
</feature>
<proteinExistence type="predicted"/>
<accession>A0ABP1QJU3</accession>
<reference evidence="3 4" key="1">
    <citation type="submission" date="2024-08" db="EMBL/GenBank/DDBJ databases">
        <authorList>
            <person name="Cucini C."/>
            <person name="Frati F."/>
        </authorList>
    </citation>
    <scope>NUCLEOTIDE SEQUENCE [LARGE SCALE GENOMIC DNA]</scope>
</reference>
<keyword evidence="2" id="KW-0732">Signal</keyword>